<dbReference type="GO" id="GO:0008609">
    <property type="term" value="F:alkylglycerone-phosphate synthase activity"/>
    <property type="evidence" value="ECO:0007669"/>
    <property type="project" value="InterPro"/>
</dbReference>
<name>A0A2P8CM00_9ACTN</name>
<evidence type="ECO:0000256" key="1">
    <source>
        <dbReference type="ARBA" id="ARBA00008000"/>
    </source>
</evidence>
<keyword evidence="3 6" id="KW-0274">FAD</keyword>
<dbReference type="Gene3D" id="3.30.70.3450">
    <property type="match status" value="1"/>
</dbReference>
<dbReference type="PROSITE" id="PS51387">
    <property type="entry name" value="FAD_PCMH"/>
    <property type="match status" value="1"/>
</dbReference>
<dbReference type="SUPFAM" id="SSF55103">
    <property type="entry name" value="FAD-linked oxidases, C-terminal domain"/>
    <property type="match status" value="1"/>
</dbReference>
<dbReference type="InterPro" id="IPR016166">
    <property type="entry name" value="FAD-bd_PCMH"/>
</dbReference>
<dbReference type="InterPro" id="IPR016169">
    <property type="entry name" value="FAD-bd_PCMH_sub2"/>
</dbReference>
<dbReference type="InterPro" id="IPR016171">
    <property type="entry name" value="Vanillyl_alc_oxidase_C-sub2"/>
</dbReference>
<dbReference type="GO" id="GO:0008610">
    <property type="term" value="P:lipid biosynthetic process"/>
    <property type="evidence" value="ECO:0007669"/>
    <property type="project" value="InterPro"/>
</dbReference>
<dbReference type="AlphaFoldDB" id="A0A2P8CM00"/>
<dbReference type="Gene3D" id="3.30.465.10">
    <property type="match status" value="1"/>
</dbReference>
<dbReference type="SUPFAM" id="SSF56176">
    <property type="entry name" value="FAD-binding/transporter-associated domain-like"/>
    <property type="match status" value="1"/>
</dbReference>
<comment type="similarity">
    <text evidence="1">Belongs to the FAD-binding oxidoreductase/transferase type 4 family.</text>
</comment>
<evidence type="ECO:0000256" key="4">
    <source>
        <dbReference type="PIRSR" id="PIRSR625650-1"/>
    </source>
</evidence>
<comment type="caution">
    <text evidence="10">The sequence shown here is derived from an EMBL/GenBank/DDBJ whole genome shotgun (WGS) entry which is preliminary data.</text>
</comment>
<comment type="cofactor">
    <cofactor evidence="6">
        <name>FAD</name>
        <dbReference type="ChEBI" id="CHEBI:57692"/>
    </cofactor>
</comment>
<feature type="region of interest" description="Disordered" evidence="8">
    <location>
        <begin position="78"/>
        <end position="102"/>
    </location>
</feature>
<reference evidence="10 11" key="1">
    <citation type="submission" date="2018-03" db="EMBL/GenBank/DDBJ databases">
        <title>Genomic Encyclopedia of Archaeal and Bacterial Type Strains, Phase II (KMG-II): from individual species to whole genera.</title>
        <authorList>
            <person name="Goeker M."/>
        </authorList>
    </citation>
    <scope>NUCLEOTIDE SEQUENCE [LARGE SCALE GENOMIC DNA]</scope>
    <source>
        <strain evidence="10 11">DSM 45312</strain>
    </source>
</reference>
<keyword evidence="2" id="KW-0285">Flavoprotein</keyword>
<feature type="binding site" evidence="6">
    <location>
        <begin position="268"/>
        <end position="274"/>
    </location>
    <ligand>
        <name>FAD</name>
        <dbReference type="ChEBI" id="CHEBI:57692"/>
    </ligand>
</feature>
<proteinExistence type="inferred from homology"/>
<dbReference type="InterPro" id="IPR025650">
    <property type="entry name" value="Alkyl-DHAP_Synthase"/>
</dbReference>
<dbReference type="PANTHER" id="PTHR46568">
    <property type="entry name" value="ALKYLDIHYDROXYACETONEPHOSPHATE SYNTHASE, PEROXISOMAL"/>
    <property type="match status" value="1"/>
</dbReference>
<feature type="active site" description="Proton donor/acceptor" evidence="4">
    <location>
        <position position="455"/>
    </location>
</feature>
<feature type="binding site" evidence="6">
    <location>
        <begin position="135"/>
        <end position="141"/>
    </location>
    <ligand>
        <name>FAD</name>
        <dbReference type="ChEBI" id="CHEBI:57692"/>
    </ligand>
</feature>
<dbReference type="GO" id="GO:0071949">
    <property type="term" value="F:FAD binding"/>
    <property type="evidence" value="ECO:0007669"/>
    <property type="project" value="InterPro"/>
</dbReference>
<dbReference type="PANTHER" id="PTHR46568:SF1">
    <property type="entry name" value="ALKYLDIHYDROXYACETONEPHOSPHATE SYNTHASE, PEROXISOMAL"/>
    <property type="match status" value="1"/>
</dbReference>
<dbReference type="Gene3D" id="3.30.300.330">
    <property type="match status" value="1"/>
</dbReference>
<dbReference type="EMBL" id="PYGA01000037">
    <property type="protein sequence ID" value="PSK85980.1"/>
    <property type="molecule type" value="Genomic_DNA"/>
</dbReference>
<feature type="binding site" evidence="5">
    <location>
        <position position="392"/>
    </location>
    <ligand>
        <name>substrate</name>
    </ligand>
</feature>
<keyword evidence="11" id="KW-1185">Reference proteome</keyword>
<dbReference type="Gene3D" id="1.10.45.10">
    <property type="entry name" value="Vanillyl-alcohol Oxidase, Chain A, domain 4"/>
    <property type="match status" value="1"/>
</dbReference>
<feature type="domain" description="FAD-binding PCMH-type" evidence="9">
    <location>
        <begin position="103"/>
        <end position="284"/>
    </location>
</feature>
<dbReference type="RefSeq" id="WP_394339822.1">
    <property type="nucleotide sequence ID" value="NZ_PYGA01000037.1"/>
</dbReference>
<evidence type="ECO:0000256" key="6">
    <source>
        <dbReference type="PIRSR" id="PIRSR625650-3"/>
    </source>
</evidence>
<dbReference type="InterPro" id="IPR006094">
    <property type="entry name" value="Oxid_FAD_bind_N"/>
</dbReference>
<evidence type="ECO:0000256" key="5">
    <source>
        <dbReference type="PIRSR" id="PIRSR625650-2"/>
    </source>
</evidence>
<evidence type="ECO:0000256" key="3">
    <source>
        <dbReference type="ARBA" id="ARBA00022827"/>
    </source>
</evidence>
<accession>A0A2P8CM00</accession>
<sequence length="536" mass="55130">MSSPAHRVPDMSWFAWGDPEHAAPLPDSVRDLVAQALGVELRPRPPVAEDAVRLPEPALPEPARAALAAAVGPRNVRDDAATRLRHSGGKSTPDLLRRRAGDASDAPDAVVYPADHDQVLGVLEACSAHRVAVVPFGGGTSVVGGVEPERGGFGAVVALDLRRLDRLVAYDPESMTATLQVGLRTPEAEELLAGHGCTLGHLPQSYEFATIGGYAATRSTGQASGGYGRFDDMVVALTAATPSGTVRTGRAPASAAGPDLRQLLLGSEGVFGVITEVTVRVRPLPEARHDEAWSFPDVAAGTAALRGLARSALRPTTARLSDETETFVNAALSGARAEPGCRMVVGFDGTAADVAARRAAAADVLAGAGGTRADTEAVREWRSSRFHAPYLRDALLGAGVLSETLETATSWANLAALDAAVRAALSGALDGADAGGSAIVMCHVSHIYPAGASLYYTVVAPAGADPLARWAAAKRAAGDAIAANGGTISHHHAVGADHRPWMAAEVGPLGVAVLRAVKRTLDPAGVLNPGKLIPDD</sequence>
<dbReference type="InterPro" id="IPR016164">
    <property type="entry name" value="FAD-linked_Oxase-like_C"/>
</dbReference>
<evidence type="ECO:0000313" key="11">
    <source>
        <dbReference type="Proteomes" id="UP000240542"/>
    </source>
</evidence>
<evidence type="ECO:0000256" key="8">
    <source>
        <dbReference type="SAM" id="MobiDB-lite"/>
    </source>
</evidence>
<dbReference type="InterPro" id="IPR004113">
    <property type="entry name" value="FAD-bd_oxidored_4_C"/>
</dbReference>
<evidence type="ECO:0000313" key="10">
    <source>
        <dbReference type="EMBL" id="PSK85980.1"/>
    </source>
</evidence>
<evidence type="ECO:0000256" key="7">
    <source>
        <dbReference type="PIRSR" id="PIRSR625650-4"/>
    </source>
</evidence>
<feature type="site" description="Important for enzyme activity" evidence="7">
    <location>
        <position position="319"/>
    </location>
</feature>
<dbReference type="Pfam" id="PF02913">
    <property type="entry name" value="FAD-oxidase_C"/>
    <property type="match status" value="1"/>
</dbReference>
<organism evidence="10 11">
    <name type="scientific">Murinocardiopsis flavida</name>
    <dbReference type="NCBI Taxonomy" id="645275"/>
    <lineage>
        <taxon>Bacteria</taxon>
        <taxon>Bacillati</taxon>
        <taxon>Actinomycetota</taxon>
        <taxon>Actinomycetes</taxon>
        <taxon>Streptosporangiales</taxon>
        <taxon>Nocardiopsidaceae</taxon>
        <taxon>Murinocardiopsis</taxon>
    </lineage>
</organism>
<gene>
    <name evidence="10" type="ORF">CLV63_13739</name>
</gene>
<dbReference type="Pfam" id="PF01565">
    <property type="entry name" value="FAD_binding_4"/>
    <property type="match status" value="1"/>
</dbReference>
<evidence type="ECO:0000259" key="9">
    <source>
        <dbReference type="PROSITE" id="PS51387"/>
    </source>
</evidence>
<evidence type="ECO:0000256" key="2">
    <source>
        <dbReference type="ARBA" id="ARBA00022630"/>
    </source>
</evidence>
<dbReference type="InterPro" id="IPR036318">
    <property type="entry name" value="FAD-bd_PCMH-like_sf"/>
</dbReference>
<protein>
    <submittedName>
        <fullName evidence="10">Alkyldihydroxyacetonephosphate synthase</fullName>
    </submittedName>
</protein>
<dbReference type="Proteomes" id="UP000240542">
    <property type="component" value="Unassembled WGS sequence"/>
</dbReference>